<dbReference type="EMBL" id="JNBR01000075">
    <property type="protein sequence ID" value="OQR99016.1"/>
    <property type="molecule type" value="Genomic_DNA"/>
</dbReference>
<feature type="transmembrane region" description="Helical" evidence="2">
    <location>
        <begin position="215"/>
        <end position="238"/>
    </location>
</feature>
<comment type="caution">
    <text evidence="3">The sequence shown here is derived from an EMBL/GenBank/DDBJ whole genome shotgun (WGS) entry which is preliminary data.</text>
</comment>
<evidence type="ECO:0000256" key="1">
    <source>
        <dbReference type="SAM" id="MobiDB-lite"/>
    </source>
</evidence>
<keyword evidence="4" id="KW-1185">Reference proteome</keyword>
<gene>
    <name evidence="3" type="ORF">ACHHYP_07424</name>
</gene>
<feature type="region of interest" description="Disordered" evidence="1">
    <location>
        <begin position="244"/>
        <end position="277"/>
    </location>
</feature>
<reference evidence="3 4" key="1">
    <citation type="journal article" date="2014" name="Genome Biol. Evol.">
        <title>The secreted proteins of Achlya hypogyna and Thraustotheca clavata identify the ancestral oomycete secretome and reveal gene acquisitions by horizontal gene transfer.</title>
        <authorList>
            <person name="Misner I."/>
            <person name="Blouin N."/>
            <person name="Leonard G."/>
            <person name="Richards T.A."/>
            <person name="Lane C.E."/>
        </authorList>
    </citation>
    <scope>NUCLEOTIDE SEQUENCE [LARGE SCALE GENOMIC DNA]</scope>
    <source>
        <strain evidence="3 4">ATCC 48635</strain>
    </source>
</reference>
<feature type="transmembrane region" description="Helical" evidence="2">
    <location>
        <begin position="179"/>
        <end position="203"/>
    </location>
</feature>
<sequence>MTCSCVGLLSVVAAAVAVLLSAFAAGLPLWSLQAYSNNGQMTTATFTAGVWGYCTDVSFVQQGSPDFMQDTKASGRCYLFYSGSRNAHVDLNASSSNATLKLADQGVCSTFAVDGGVEKRLMATVVDTDPATFAAFLSATCGAKGKVSLAFSMLCPIFGLFASCLLLAGICCARSRSCVVVFAAWLMCLATIWSAVAFFVWYGQAPSGSHMQLGASYYMEVAATVAYATSTFFTVVHMQQGRRSDSKKNAKTTSTLQATLDKQRSKMDAGRQPTRLV</sequence>
<keyword evidence="2" id="KW-1133">Transmembrane helix</keyword>
<keyword evidence="2" id="KW-0472">Membrane</keyword>
<evidence type="ECO:0000313" key="4">
    <source>
        <dbReference type="Proteomes" id="UP000243579"/>
    </source>
</evidence>
<dbReference type="Proteomes" id="UP000243579">
    <property type="component" value="Unassembled WGS sequence"/>
</dbReference>
<proteinExistence type="predicted"/>
<dbReference type="AlphaFoldDB" id="A0A1V9ZM08"/>
<organism evidence="3 4">
    <name type="scientific">Achlya hypogyna</name>
    <name type="common">Oomycete</name>
    <name type="synonym">Protoachlya hypogyna</name>
    <dbReference type="NCBI Taxonomy" id="1202772"/>
    <lineage>
        <taxon>Eukaryota</taxon>
        <taxon>Sar</taxon>
        <taxon>Stramenopiles</taxon>
        <taxon>Oomycota</taxon>
        <taxon>Saprolegniomycetes</taxon>
        <taxon>Saprolegniales</taxon>
        <taxon>Achlyaceae</taxon>
        <taxon>Achlya</taxon>
    </lineage>
</organism>
<dbReference type="Gene3D" id="1.20.140.150">
    <property type="match status" value="1"/>
</dbReference>
<evidence type="ECO:0000256" key="2">
    <source>
        <dbReference type="SAM" id="Phobius"/>
    </source>
</evidence>
<feature type="transmembrane region" description="Helical" evidence="2">
    <location>
        <begin position="149"/>
        <end position="172"/>
    </location>
</feature>
<protein>
    <submittedName>
        <fullName evidence="3">Uncharacterized protein</fullName>
    </submittedName>
</protein>
<keyword evidence="2" id="KW-0812">Transmembrane</keyword>
<name>A0A1V9ZM08_ACHHY</name>
<feature type="compositionally biased region" description="Polar residues" evidence="1">
    <location>
        <begin position="251"/>
        <end position="260"/>
    </location>
</feature>
<evidence type="ECO:0000313" key="3">
    <source>
        <dbReference type="EMBL" id="OQR99016.1"/>
    </source>
</evidence>
<dbReference type="OrthoDB" id="67538at2759"/>
<accession>A0A1V9ZM08</accession>